<dbReference type="PANTHER" id="PTHR19855">
    <property type="entry name" value="WD40 REPEAT PROTEIN 12, 37"/>
    <property type="match status" value="1"/>
</dbReference>
<dbReference type="InterPro" id="IPR001680">
    <property type="entry name" value="WD40_rpt"/>
</dbReference>
<dbReference type="AlphaFoldDB" id="A0A2I0BDL9"/>
<dbReference type="GO" id="GO:0000466">
    <property type="term" value="P:maturation of 5.8S rRNA from tricistronic rRNA transcript (SSU-rRNA, 5.8S rRNA, LSU-rRNA)"/>
    <property type="evidence" value="ECO:0007669"/>
    <property type="project" value="UniProtKB-UniRule"/>
</dbReference>
<evidence type="ECO:0000313" key="9">
    <source>
        <dbReference type="EMBL" id="PKA65884.1"/>
    </source>
</evidence>
<feature type="domain" description="NLE" evidence="8">
    <location>
        <begin position="12"/>
        <end position="79"/>
    </location>
</feature>
<dbReference type="InterPro" id="IPR028599">
    <property type="entry name" value="WDR12/Ytm1"/>
</dbReference>
<dbReference type="GO" id="GO:0000463">
    <property type="term" value="P:maturation of LSU-rRNA from tricistronic rRNA transcript (SSU-rRNA, 5.8S rRNA, LSU-rRNA)"/>
    <property type="evidence" value="ECO:0007669"/>
    <property type="project" value="UniProtKB-UniRule"/>
</dbReference>
<dbReference type="Proteomes" id="UP000236161">
    <property type="component" value="Unassembled WGS sequence"/>
</dbReference>
<evidence type="ECO:0000256" key="5">
    <source>
        <dbReference type="ARBA" id="ARBA00023242"/>
    </source>
</evidence>
<evidence type="ECO:0000259" key="8">
    <source>
        <dbReference type="Pfam" id="PF08154"/>
    </source>
</evidence>
<dbReference type="STRING" id="1088818.A0A2I0BDL9"/>
<gene>
    <name evidence="9" type="ORF">AXF42_Ash010293</name>
</gene>
<comment type="function">
    <text evidence="6">Required for maturation of ribosomal RNAs and formation of the large ribosomal subunit.</text>
</comment>
<dbReference type="Gene3D" id="2.130.10.10">
    <property type="entry name" value="YVTN repeat-like/Quinoprotein amine dehydrogenase"/>
    <property type="match status" value="1"/>
</dbReference>
<keyword evidence="5 6" id="KW-0539">Nucleus</keyword>
<dbReference type="InterPro" id="IPR036322">
    <property type="entry name" value="WD40_repeat_dom_sf"/>
</dbReference>
<dbReference type="PROSITE" id="PS50082">
    <property type="entry name" value="WD_REPEATS_2"/>
    <property type="match status" value="4"/>
</dbReference>
<name>A0A2I0BDL9_9ASPA</name>
<feature type="repeat" description="WD" evidence="7">
    <location>
        <begin position="206"/>
        <end position="239"/>
    </location>
</feature>
<dbReference type="SUPFAM" id="SSF50978">
    <property type="entry name" value="WD40 repeat-like"/>
    <property type="match status" value="1"/>
</dbReference>
<dbReference type="HAMAP" id="MF_03029">
    <property type="entry name" value="WDR12"/>
    <property type="match status" value="1"/>
</dbReference>
<dbReference type="PANTHER" id="PTHR19855:SF11">
    <property type="entry name" value="RIBOSOME BIOGENESIS PROTEIN WDR12"/>
    <property type="match status" value="1"/>
</dbReference>
<evidence type="ECO:0000256" key="1">
    <source>
        <dbReference type="ARBA" id="ARBA00022517"/>
    </source>
</evidence>
<evidence type="ECO:0000256" key="6">
    <source>
        <dbReference type="HAMAP-Rule" id="MF_03029"/>
    </source>
</evidence>
<dbReference type="PROSITE" id="PS00678">
    <property type="entry name" value="WD_REPEATS_1"/>
    <property type="match status" value="2"/>
</dbReference>
<dbReference type="InterPro" id="IPR012972">
    <property type="entry name" value="NLE"/>
</dbReference>
<keyword evidence="3 7" id="KW-0853">WD repeat</keyword>
<organism evidence="9 10">
    <name type="scientific">Apostasia shenzhenica</name>
    <dbReference type="NCBI Taxonomy" id="1088818"/>
    <lineage>
        <taxon>Eukaryota</taxon>
        <taxon>Viridiplantae</taxon>
        <taxon>Streptophyta</taxon>
        <taxon>Embryophyta</taxon>
        <taxon>Tracheophyta</taxon>
        <taxon>Spermatophyta</taxon>
        <taxon>Magnoliopsida</taxon>
        <taxon>Liliopsida</taxon>
        <taxon>Asparagales</taxon>
        <taxon>Orchidaceae</taxon>
        <taxon>Apostasioideae</taxon>
        <taxon>Apostasia</taxon>
    </lineage>
</organism>
<dbReference type="GO" id="GO:0005654">
    <property type="term" value="C:nucleoplasm"/>
    <property type="evidence" value="ECO:0007669"/>
    <property type="project" value="UniProtKB-SubCell"/>
</dbReference>
<evidence type="ECO:0000313" key="10">
    <source>
        <dbReference type="Proteomes" id="UP000236161"/>
    </source>
</evidence>
<feature type="repeat" description="WD" evidence="7">
    <location>
        <begin position="357"/>
        <end position="393"/>
    </location>
</feature>
<comment type="subcellular location">
    <subcellularLocation>
        <location evidence="6">Nucleus</location>
        <location evidence="6">Nucleolus</location>
    </subcellularLocation>
    <subcellularLocation>
        <location evidence="6">Nucleus</location>
        <location evidence="6">Nucleoplasm</location>
    </subcellularLocation>
</comment>
<dbReference type="PRINTS" id="PR00320">
    <property type="entry name" value="GPROTEINBRPT"/>
</dbReference>
<dbReference type="OrthoDB" id="10251381at2759"/>
<reference evidence="9 10" key="1">
    <citation type="journal article" date="2017" name="Nature">
        <title>The Apostasia genome and the evolution of orchids.</title>
        <authorList>
            <person name="Zhang G.Q."/>
            <person name="Liu K.W."/>
            <person name="Li Z."/>
            <person name="Lohaus R."/>
            <person name="Hsiao Y.Y."/>
            <person name="Niu S.C."/>
            <person name="Wang J.Y."/>
            <person name="Lin Y.C."/>
            <person name="Xu Q."/>
            <person name="Chen L.J."/>
            <person name="Yoshida K."/>
            <person name="Fujiwara S."/>
            <person name="Wang Z.W."/>
            <person name="Zhang Y.Q."/>
            <person name="Mitsuda N."/>
            <person name="Wang M."/>
            <person name="Liu G.H."/>
            <person name="Pecoraro L."/>
            <person name="Huang H.X."/>
            <person name="Xiao X.J."/>
            <person name="Lin M."/>
            <person name="Wu X.Y."/>
            <person name="Wu W.L."/>
            <person name="Chen Y.Y."/>
            <person name="Chang S.B."/>
            <person name="Sakamoto S."/>
            <person name="Ohme-Takagi M."/>
            <person name="Yagi M."/>
            <person name="Zeng S.J."/>
            <person name="Shen C.Y."/>
            <person name="Yeh C.M."/>
            <person name="Luo Y.B."/>
            <person name="Tsai W.C."/>
            <person name="Van de Peer Y."/>
            <person name="Liu Z.J."/>
        </authorList>
    </citation>
    <scope>NUCLEOTIDE SEQUENCE [LARGE SCALE GENOMIC DNA]</scope>
    <source>
        <strain evidence="10">cv. Shenzhen</strain>
        <tissue evidence="9">Stem</tissue>
    </source>
</reference>
<dbReference type="EMBL" id="KZ451888">
    <property type="protein sequence ID" value="PKA65884.1"/>
    <property type="molecule type" value="Genomic_DNA"/>
</dbReference>
<dbReference type="InterPro" id="IPR015943">
    <property type="entry name" value="WD40/YVTN_repeat-like_dom_sf"/>
</dbReference>
<dbReference type="GO" id="GO:0030687">
    <property type="term" value="C:preribosome, large subunit precursor"/>
    <property type="evidence" value="ECO:0007669"/>
    <property type="project" value="UniProtKB-UniRule"/>
</dbReference>
<dbReference type="SMART" id="SM00320">
    <property type="entry name" value="WD40"/>
    <property type="match status" value="7"/>
</dbReference>
<evidence type="ECO:0000256" key="4">
    <source>
        <dbReference type="ARBA" id="ARBA00022737"/>
    </source>
</evidence>
<evidence type="ECO:0000256" key="2">
    <source>
        <dbReference type="ARBA" id="ARBA00022552"/>
    </source>
</evidence>
<dbReference type="InterPro" id="IPR019775">
    <property type="entry name" value="WD40_repeat_CS"/>
</dbReference>
<evidence type="ECO:0000256" key="3">
    <source>
        <dbReference type="ARBA" id="ARBA00022574"/>
    </source>
</evidence>
<dbReference type="FunFam" id="2.130.10.10:FF:000399">
    <property type="entry name" value="Ribosome biogenesis protein WDR12 homolog"/>
    <property type="match status" value="1"/>
</dbReference>
<dbReference type="GO" id="GO:0005730">
    <property type="term" value="C:nucleolus"/>
    <property type="evidence" value="ECO:0007669"/>
    <property type="project" value="UniProtKB-SubCell"/>
</dbReference>
<evidence type="ECO:0000256" key="7">
    <source>
        <dbReference type="PROSITE-ProRule" id="PRU00221"/>
    </source>
</evidence>
<dbReference type="Pfam" id="PF00400">
    <property type="entry name" value="WD40"/>
    <property type="match status" value="5"/>
</dbReference>
<keyword evidence="2 6" id="KW-0698">rRNA processing</keyword>
<keyword evidence="4" id="KW-0677">Repeat</keyword>
<keyword evidence="10" id="KW-1185">Reference proteome</keyword>
<dbReference type="GO" id="GO:0043021">
    <property type="term" value="F:ribonucleoprotein complex binding"/>
    <property type="evidence" value="ECO:0007669"/>
    <property type="project" value="UniProtKB-UniRule"/>
</dbReference>
<dbReference type="Pfam" id="PF08154">
    <property type="entry name" value="NLE"/>
    <property type="match status" value="1"/>
</dbReference>
<proteinExistence type="inferred from homology"/>
<feature type="repeat" description="WD" evidence="7">
    <location>
        <begin position="271"/>
        <end position="311"/>
    </location>
</feature>
<sequence>MDSSNTNGSGQVHIRFLTKLQPPFKVPPTSIAVPANLTRMGLSEIVNLLLKNINPDLHSTPFDFLIDGELIRMPIEQFLHIKGISVEKVLEIEYIRAVAPQKQGDSSLHDDWVSAVDGTDKRFVLTGCYDNLARIWKHGSLCTHILQGHNGAVTAVKLIDNKGNSTGDEIFIATGAKDKTLKLWMVKFDAAEYAHYPVKMSAFKSLKGHASSVQCISANNFGDMLCSGSWDSSIKLWRVGSKGDGDSVPVKRRRLIAEEEESHEGESIAEFVGHTQCVSSIIWPDSQTIYSASWDHSIRSWDVQSGKAVWNMVCGKALNCLDIGGEGSALVAAGGSDHVLRVWDPRKPGTLAPTFQFSSHSSWISACKWHSRSTFHLLSASYDGKVMLWDLRTAWPLAKIDSHDDKVLCADWWKDDSLISGGADSKLFISSGISIS</sequence>
<dbReference type="CDD" id="cd00200">
    <property type="entry name" value="WD40"/>
    <property type="match status" value="1"/>
</dbReference>
<dbReference type="InterPro" id="IPR020472">
    <property type="entry name" value="WD40_PAC1"/>
</dbReference>
<protein>
    <recommendedName>
        <fullName evidence="6">Ribosome biogenesis protein WDR12 homolog</fullName>
    </recommendedName>
</protein>
<feature type="repeat" description="WD" evidence="7">
    <location>
        <begin position="146"/>
        <end position="184"/>
    </location>
</feature>
<keyword evidence="1 6" id="KW-0690">Ribosome biogenesis</keyword>
<accession>A0A2I0BDL9</accession>
<dbReference type="PROSITE" id="PS50294">
    <property type="entry name" value="WD_REPEATS_REGION"/>
    <property type="match status" value="3"/>
</dbReference>
<comment type="similarity">
    <text evidence="6">Belongs to the WD repeat WDR12/YTM1 family.</text>
</comment>